<dbReference type="VEuPathDB" id="MicrosporidiaDB:DI09_76p90"/>
<keyword evidence="6" id="KW-1185">Reference proteome</keyword>
<dbReference type="Proteomes" id="UP000029725">
    <property type="component" value="Unassembled WGS sequence"/>
</dbReference>
<dbReference type="GO" id="GO:1990904">
    <property type="term" value="C:ribonucleoprotein complex"/>
    <property type="evidence" value="ECO:0007669"/>
    <property type="project" value="UniProtKB-KW"/>
</dbReference>
<reference evidence="5 6" key="1">
    <citation type="submission" date="2014-04" db="EMBL/GenBank/DDBJ databases">
        <title>A new species of microsporidia sheds light on the evolution of extreme parasitism.</title>
        <authorList>
            <person name="Haag K.L."/>
            <person name="James T.Y."/>
            <person name="Larsson R."/>
            <person name="Schaer T.M."/>
            <person name="Refardt D."/>
            <person name="Pombert J.-F."/>
            <person name="Ebert D."/>
        </authorList>
    </citation>
    <scope>NUCLEOTIDE SEQUENCE [LARGE SCALE GENOMIC DNA]</scope>
    <source>
        <strain evidence="5 6">UGP3</strain>
        <tissue evidence="5">Spores</tissue>
    </source>
</reference>
<evidence type="ECO:0000259" key="4">
    <source>
        <dbReference type="Pfam" id="PF01248"/>
    </source>
</evidence>
<dbReference type="InterPro" id="IPR004038">
    <property type="entry name" value="Ribosomal_eL8/eL30/eS12/Gad45"/>
</dbReference>
<dbReference type="InterPro" id="IPR039109">
    <property type="entry name" value="Ribosomal_eL30-like"/>
</dbReference>
<dbReference type="HOGENOM" id="CLU_1124796_0_0_1"/>
<keyword evidence="2 5" id="KW-0689">Ribosomal protein</keyword>
<dbReference type="RefSeq" id="XP_013236776.1">
    <property type="nucleotide sequence ID" value="XM_013381322.1"/>
</dbReference>
<evidence type="ECO:0000256" key="2">
    <source>
        <dbReference type="ARBA" id="ARBA00022980"/>
    </source>
</evidence>
<evidence type="ECO:0000313" key="5">
    <source>
        <dbReference type="EMBL" id="KGG50335.1"/>
    </source>
</evidence>
<comment type="caution">
    <text evidence="5">The sequence shown here is derived from an EMBL/GenBank/DDBJ whole genome shotgun (WGS) entry which is preliminary data.</text>
</comment>
<dbReference type="EMBL" id="JMKJ01000586">
    <property type="protein sequence ID" value="KGG50335.1"/>
    <property type="molecule type" value="Genomic_DNA"/>
</dbReference>
<name>A0A098VN14_9MICR</name>
<dbReference type="Gene3D" id="3.30.1330.30">
    <property type="match status" value="1"/>
</dbReference>
<keyword evidence="3" id="KW-0687">Ribonucleoprotein</keyword>
<dbReference type="InterPro" id="IPR022991">
    <property type="entry name" value="Ribosomal_eL30_CS"/>
</dbReference>
<feature type="domain" description="Ribosomal protein eL8/eL30/eS12/Gadd45" evidence="4">
    <location>
        <begin position="151"/>
        <end position="241"/>
    </location>
</feature>
<comment type="similarity">
    <text evidence="1">Belongs to the eukaryotic ribosomal protein eL30 family.</text>
</comment>
<accession>A0A098VN14</accession>
<dbReference type="Pfam" id="PF01248">
    <property type="entry name" value="Ribosomal_L7Ae"/>
    <property type="match status" value="1"/>
</dbReference>
<dbReference type="FunFam" id="3.30.1330.30:FF:000001">
    <property type="entry name" value="60S ribosomal protein L30"/>
    <property type="match status" value="1"/>
</dbReference>
<dbReference type="GeneID" id="25260787"/>
<evidence type="ECO:0000256" key="3">
    <source>
        <dbReference type="ARBA" id="ARBA00023274"/>
    </source>
</evidence>
<dbReference type="GO" id="GO:0005840">
    <property type="term" value="C:ribosome"/>
    <property type="evidence" value="ECO:0007669"/>
    <property type="project" value="UniProtKB-KW"/>
</dbReference>
<dbReference type="GO" id="GO:0003723">
    <property type="term" value="F:RNA binding"/>
    <property type="evidence" value="ECO:0007669"/>
    <property type="project" value="InterPro"/>
</dbReference>
<dbReference type="PANTHER" id="PTHR11449">
    <property type="entry name" value="RIBOSOMAL PROTEIN L30"/>
    <property type="match status" value="1"/>
</dbReference>
<dbReference type="SUPFAM" id="SSF55315">
    <property type="entry name" value="L30e-like"/>
    <property type="match status" value="1"/>
</dbReference>
<dbReference type="OrthoDB" id="1928736at2759"/>
<dbReference type="NCBIfam" id="NF002172">
    <property type="entry name" value="PRK01018.1"/>
    <property type="match status" value="1"/>
</dbReference>
<dbReference type="AlphaFoldDB" id="A0A098VN14"/>
<dbReference type="InterPro" id="IPR018794">
    <property type="entry name" value="UPF0538"/>
</dbReference>
<evidence type="ECO:0000313" key="6">
    <source>
        <dbReference type="Proteomes" id="UP000029725"/>
    </source>
</evidence>
<proteinExistence type="inferred from homology"/>
<dbReference type="Pfam" id="PF10209">
    <property type="entry name" value="DUF2340"/>
    <property type="match status" value="1"/>
</dbReference>
<evidence type="ECO:0000256" key="1">
    <source>
        <dbReference type="ARBA" id="ARBA00007326"/>
    </source>
</evidence>
<dbReference type="InterPro" id="IPR029064">
    <property type="entry name" value="Ribosomal_eL30-like_sf"/>
</dbReference>
<gene>
    <name evidence="5" type="ORF">DI09_76p90</name>
</gene>
<sequence>MLVTIRLIKSFEFRTIFHLIIKDFDTLFESGSATVDDLKGYIEKEICKHPIYSKCFLKTTLDTLKIYYQPHGTKSQNLAINLDSDDTLLMGPGTRCLSEFPIQNETEISFFNEEAYLNFKANPTYKFLVNNIFFCFYRMTADKKSKRSLESINSKLALVMKSGKASLGYSSTLKSIRQGKSKLIILASNCPPLRKSEIEYYAMLSQTHVHHFNGSNIDLGTACGKFFRVGCLSITDSGDADLGSVYA</sequence>
<dbReference type="PROSITE" id="PS00993">
    <property type="entry name" value="RIBOSOMAL_L30E_2"/>
    <property type="match status" value="1"/>
</dbReference>
<protein>
    <submittedName>
        <fullName evidence="5">60S ribosomal protein L30</fullName>
    </submittedName>
</protein>
<organism evidence="5 6">
    <name type="scientific">Mitosporidium daphniae</name>
    <dbReference type="NCBI Taxonomy" id="1485682"/>
    <lineage>
        <taxon>Eukaryota</taxon>
        <taxon>Fungi</taxon>
        <taxon>Fungi incertae sedis</taxon>
        <taxon>Microsporidia</taxon>
        <taxon>Mitosporidium</taxon>
    </lineage>
</organism>